<reference evidence="3" key="1">
    <citation type="journal article" date="2015" name="Nature">
        <title>Complex archaea that bridge the gap between prokaryotes and eukaryotes.</title>
        <authorList>
            <person name="Spang A."/>
            <person name="Saw J.H."/>
            <person name="Jorgensen S.L."/>
            <person name="Zaremba-Niedzwiedzka K."/>
            <person name="Martijn J."/>
            <person name="Lind A.E."/>
            <person name="van Eijk R."/>
            <person name="Schleper C."/>
            <person name="Guy L."/>
            <person name="Ettema T.J."/>
        </authorList>
    </citation>
    <scope>NUCLEOTIDE SEQUENCE</scope>
</reference>
<dbReference type="InterPro" id="IPR012339">
    <property type="entry name" value="Phage_T4_Gp32_ssDNA-bd"/>
</dbReference>
<evidence type="ECO:0000313" key="3">
    <source>
        <dbReference type="EMBL" id="KKN67431.1"/>
    </source>
</evidence>
<feature type="compositionally biased region" description="Basic residues" evidence="1">
    <location>
        <begin position="261"/>
        <end position="272"/>
    </location>
</feature>
<proteinExistence type="predicted"/>
<comment type="caution">
    <text evidence="3">The sequence shown here is derived from an EMBL/GenBank/DDBJ whole genome shotgun (WGS) entry which is preliminary data.</text>
</comment>
<dbReference type="GO" id="GO:0003697">
    <property type="term" value="F:single-stranded DNA binding"/>
    <property type="evidence" value="ECO:0007669"/>
    <property type="project" value="InterPro"/>
</dbReference>
<feature type="region of interest" description="Disordered" evidence="1">
    <location>
        <begin position="216"/>
        <end position="272"/>
    </location>
</feature>
<evidence type="ECO:0000256" key="1">
    <source>
        <dbReference type="SAM" id="MobiDB-lite"/>
    </source>
</evidence>
<dbReference type="AlphaFoldDB" id="A0A0F9V1Q7"/>
<accession>A0A0F9V1Q7</accession>
<dbReference type="Gene3D" id="3.90.198.10">
    <property type="entry name" value="Replication Fork Single-Stranded Dna Binding Protein"/>
    <property type="match status" value="1"/>
</dbReference>
<feature type="compositionally biased region" description="Basic and acidic residues" evidence="1">
    <location>
        <begin position="242"/>
        <end position="260"/>
    </location>
</feature>
<dbReference type="InterPro" id="IPR044947">
    <property type="entry name" value="Phage_T4_Gp32_ssDNA-bd_sf"/>
</dbReference>
<name>A0A0F9V1Q7_9ZZZZ</name>
<dbReference type="EMBL" id="LAZR01000475">
    <property type="protein sequence ID" value="KKN67431.1"/>
    <property type="molecule type" value="Genomic_DNA"/>
</dbReference>
<dbReference type="Pfam" id="PF08804">
    <property type="entry name" value="gp32"/>
    <property type="match status" value="1"/>
</dbReference>
<organism evidence="3">
    <name type="scientific">marine sediment metagenome</name>
    <dbReference type="NCBI Taxonomy" id="412755"/>
    <lineage>
        <taxon>unclassified sequences</taxon>
        <taxon>metagenomes</taxon>
        <taxon>ecological metagenomes</taxon>
    </lineage>
</organism>
<feature type="domain" description="Bacteriophage T4 Gp32 single-stranded DNA-binding" evidence="2">
    <location>
        <begin position="39"/>
        <end position="206"/>
    </location>
</feature>
<feature type="compositionally biased region" description="Basic and acidic residues" evidence="1">
    <location>
        <begin position="220"/>
        <end position="233"/>
    </location>
</feature>
<protein>
    <recommendedName>
        <fullName evidence="2">Bacteriophage T4 Gp32 single-stranded DNA-binding domain-containing protein</fullName>
    </recommendedName>
</protein>
<gene>
    <name evidence="3" type="ORF">LCGC14_0461740</name>
</gene>
<evidence type="ECO:0000259" key="2">
    <source>
        <dbReference type="Pfam" id="PF08804"/>
    </source>
</evidence>
<sequence>MAYFKSDMDGLAKEREFLDDRMKRAPYPRIKLEIGFTTVRILPAYDESGRWYYRYGMHFGLPIDNVRKTWPCIAATDVPETCMFCECSADYRNKAPELYSQFKAKTRTLFNAYVVGDEAAGCKVLECGPSISRDIIDLAERESDPTDPEDGFAFIIEKRSTGPNARDIEYKVSAERKNTPIPEAAWDTLDNLHPLAELIEYPTYEEQLAILEGNAEAQVPDDRQLVEAPETRQIRGAADEAPPAREEASAETKESVEDTRKRLRERLRGSRS</sequence>